<evidence type="ECO:0000256" key="12">
    <source>
        <dbReference type="SAM" id="Phobius"/>
    </source>
</evidence>
<protein>
    <recommendedName>
        <fullName evidence="13">Ion transport domain-containing protein</fullName>
    </recommendedName>
</protein>
<dbReference type="PANTHER" id="PTHR45628:SF11">
    <property type="entry name" value="VOLTAGE-DEPENDENT L-TYPE CALCIUM CHANNEL SUBUNIT ALPHA-1D"/>
    <property type="match status" value="1"/>
</dbReference>
<dbReference type="PANTHER" id="PTHR45628">
    <property type="entry name" value="VOLTAGE-DEPENDENT CALCIUM CHANNEL TYPE A SUBUNIT ALPHA-1"/>
    <property type="match status" value="1"/>
</dbReference>
<keyword evidence="5 12" id="KW-0812">Transmembrane</keyword>
<dbReference type="EMBL" id="JAGEUA010000005">
    <property type="protein sequence ID" value="KAL0978040.1"/>
    <property type="molecule type" value="Genomic_DNA"/>
</dbReference>
<evidence type="ECO:0000256" key="11">
    <source>
        <dbReference type="ARBA" id="ARBA00023303"/>
    </source>
</evidence>
<evidence type="ECO:0000256" key="8">
    <source>
        <dbReference type="ARBA" id="ARBA00022989"/>
    </source>
</evidence>
<dbReference type="Proteomes" id="UP001557470">
    <property type="component" value="Unassembled WGS sequence"/>
</dbReference>
<evidence type="ECO:0000256" key="10">
    <source>
        <dbReference type="ARBA" id="ARBA00023136"/>
    </source>
</evidence>
<dbReference type="GO" id="GO:0005245">
    <property type="term" value="F:voltage-gated calcium channel activity"/>
    <property type="evidence" value="ECO:0007669"/>
    <property type="project" value="UniProtKB-ARBA"/>
</dbReference>
<feature type="transmembrane region" description="Helical" evidence="12">
    <location>
        <begin position="193"/>
        <end position="212"/>
    </location>
</feature>
<keyword evidence="6" id="KW-0106">Calcium</keyword>
<evidence type="ECO:0000256" key="1">
    <source>
        <dbReference type="ARBA" id="ARBA00004141"/>
    </source>
</evidence>
<comment type="subcellular location">
    <subcellularLocation>
        <location evidence="1">Membrane</location>
        <topology evidence="1">Multi-pass membrane protein</topology>
    </subcellularLocation>
</comment>
<dbReference type="InterPro" id="IPR027359">
    <property type="entry name" value="Volt_channel_dom_sf"/>
</dbReference>
<evidence type="ECO:0000256" key="7">
    <source>
        <dbReference type="ARBA" id="ARBA00022882"/>
    </source>
</evidence>
<evidence type="ECO:0000256" key="9">
    <source>
        <dbReference type="ARBA" id="ARBA00023065"/>
    </source>
</evidence>
<keyword evidence="4" id="KW-0107">Calcium channel</keyword>
<keyword evidence="9" id="KW-0406">Ion transport</keyword>
<proteinExistence type="predicted"/>
<dbReference type="AlphaFoldDB" id="A0ABD0WSG3"/>
<dbReference type="Gene3D" id="1.20.120.350">
    <property type="entry name" value="Voltage-gated potassium channels. Chain C"/>
    <property type="match status" value="1"/>
</dbReference>
<evidence type="ECO:0000259" key="13">
    <source>
        <dbReference type="Pfam" id="PF00520"/>
    </source>
</evidence>
<organism evidence="14 15">
    <name type="scientific">Umbra pygmaea</name>
    <name type="common">Eastern mudminnow</name>
    <dbReference type="NCBI Taxonomy" id="75934"/>
    <lineage>
        <taxon>Eukaryota</taxon>
        <taxon>Metazoa</taxon>
        <taxon>Chordata</taxon>
        <taxon>Craniata</taxon>
        <taxon>Vertebrata</taxon>
        <taxon>Euteleostomi</taxon>
        <taxon>Actinopterygii</taxon>
        <taxon>Neopterygii</taxon>
        <taxon>Teleostei</taxon>
        <taxon>Protacanthopterygii</taxon>
        <taxon>Esociformes</taxon>
        <taxon>Umbridae</taxon>
        <taxon>Umbra</taxon>
    </lineage>
</organism>
<dbReference type="Pfam" id="PF00520">
    <property type="entry name" value="Ion_trans"/>
    <property type="match status" value="1"/>
</dbReference>
<name>A0ABD0WSG3_UMBPY</name>
<keyword evidence="2" id="KW-0813">Transport</keyword>
<evidence type="ECO:0000256" key="6">
    <source>
        <dbReference type="ARBA" id="ARBA00022837"/>
    </source>
</evidence>
<feature type="transmembrane region" description="Helical" evidence="12">
    <location>
        <begin position="156"/>
        <end position="173"/>
    </location>
</feature>
<dbReference type="GO" id="GO:0034702">
    <property type="term" value="C:monoatomic ion channel complex"/>
    <property type="evidence" value="ECO:0007669"/>
    <property type="project" value="UniProtKB-KW"/>
</dbReference>
<comment type="caution">
    <text evidence="14">The sequence shown here is derived from an EMBL/GenBank/DDBJ whole genome shotgun (WGS) entry which is preliminary data.</text>
</comment>
<keyword evidence="8 12" id="KW-1133">Transmembrane helix</keyword>
<evidence type="ECO:0000256" key="4">
    <source>
        <dbReference type="ARBA" id="ARBA00022673"/>
    </source>
</evidence>
<gene>
    <name evidence="14" type="ORF">UPYG_G00165160</name>
</gene>
<keyword evidence="7" id="KW-0851">Voltage-gated channel</keyword>
<evidence type="ECO:0000313" key="14">
    <source>
        <dbReference type="EMBL" id="KAL0978040.1"/>
    </source>
</evidence>
<accession>A0ABD0WSG3</accession>
<reference evidence="14 15" key="1">
    <citation type="submission" date="2024-06" db="EMBL/GenBank/DDBJ databases">
        <authorList>
            <person name="Pan Q."/>
            <person name="Wen M."/>
            <person name="Jouanno E."/>
            <person name="Zahm M."/>
            <person name="Klopp C."/>
            <person name="Cabau C."/>
            <person name="Louis A."/>
            <person name="Berthelot C."/>
            <person name="Parey E."/>
            <person name="Roest Crollius H."/>
            <person name="Montfort J."/>
            <person name="Robinson-Rechavi M."/>
            <person name="Bouchez O."/>
            <person name="Lampietro C."/>
            <person name="Lopez Roques C."/>
            <person name="Donnadieu C."/>
            <person name="Postlethwait J."/>
            <person name="Bobe J."/>
            <person name="Verreycken H."/>
            <person name="Guiguen Y."/>
        </authorList>
    </citation>
    <scope>NUCLEOTIDE SEQUENCE [LARGE SCALE GENOMIC DNA]</scope>
    <source>
        <strain evidence="14">Up_M1</strain>
        <tissue evidence="14">Testis</tissue>
    </source>
</reference>
<dbReference type="SUPFAM" id="SSF81324">
    <property type="entry name" value="Voltage-gated potassium channels"/>
    <property type="match status" value="1"/>
</dbReference>
<keyword evidence="11" id="KW-0407">Ion channel</keyword>
<feature type="domain" description="Ion transport" evidence="13">
    <location>
        <begin position="152"/>
        <end position="234"/>
    </location>
</feature>
<sequence>MNFNSPFEIGLDFFRPQKYWTFLKEWIARCLPNKKSSEKRQIMPAAPESLPLIHAAGHAPQRHAHTMSANGPAPTPVAPAATPVALPAAASVAAPVPLPTVPVGALAQKKRAQYAKSKKQGSNANTRPARALFCLKLNNPIRRACISLVEWKPFDIFILIAIFANCMALAVYIPFPEDDSNSTNHDLETVEHVFLVIFTIETFLKIIAYGLVAHQNAYVRNGWNMLDFVIVVVGDENGERKKIKITACIEHG</sequence>
<evidence type="ECO:0000256" key="3">
    <source>
        <dbReference type="ARBA" id="ARBA00022568"/>
    </source>
</evidence>
<keyword evidence="3" id="KW-0109">Calcium transport</keyword>
<keyword evidence="10 12" id="KW-0472">Membrane</keyword>
<dbReference type="InterPro" id="IPR005821">
    <property type="entry name" value="Ion_trans_dom"/>
</dbReference>
<dbReference type="InterPro" id="IPR050599">
    <property type="entry name" value="VDCC_alpha-1_subunit"/>
</dbReference>
<evidence type="ECO:0000256" key="2">
    <source>
        <dbReference type="ARBA" id="ARBA00022448"/>
    </source>
</evidence>
<keyword evidence="15" id="KW-1185">Reference proteome</keyword>
<evidence type="ECO:0000313" key="15">
    <source>
        <dbReference type="Proteomes" id="UP001557470"/>
    </source>
</evidence>
<evidence type="ECO:0000256" key="5">
    <source>
        <dbReference type="ARBA" id="ARBA00022692"/>
    </source>
</evidence>